<comment type="similarity">
    <text evidence="1">Belongs to the EcnA/EcnB lipoprotein family.</text>
</comment>
<keyword evidence="4" id="KW-0472">Membrane</keyword>
<dbReference type="AlphaFoldDB" id="A0A7W4K7X8"/>
<evidence type="ECO:0000256" key="4">
    <source>
        <dbReference type="ARBA" id="ARBA00023136"/>
    </source>
</evidence>
<keyword evidence="6 8" id="KW-0449">Lipoprotein</keyword>
<dbReference type="Pfam" id="PF08085">
    <property type="entry name" value="Entericidin"/>
    <property type="match status" value="1"/>
</dbReference>
<accession>A0A7W4K7X8</accession>
<feature type="compositionally biased region" description="Polar residues" evidence="7">
    <location>
        <begin position="20"/>
        <end position="48"/>
    </location>
</feature>
<name>A0A7W4K7X8_9PROT</name>
<dbReference type="EMBL" id="JABEQM010000007">
    <property type="protein sequence ID" value="MBB2202025.1"/>
    <property type="molecule type" value="Genomic_DNA"/>
</dbReference>
<reference evidence="8 9" key="1">
    <citation type="submission" date="2020-04" db="EMBL/GenBank/DDBJ databases">
        <title>Description of novel Gluconacetobacter.</title>
        <authorList>
            <person name="Sombolestani A."/>
        </authorList>
    </citation>
    <scope>NUCLEOTIDE SEQUENCE [LARGE SCALE GENOMIC DNA]</scope>
    <source>
        <strain evidence="8 9">LMG 27802</strain>
    </source>
</reference>
<organism evidence="8 9">
    <name type="scientific">Gluconacetobacter tumulisoli</name>
    <dbReference type="NCBI Taxonomy" id="1286189"/>
    <lineage>
        <taxon>Bacteria</taxon>
        <taxon>Pseudomonadati</taxon>
        <taxon>Pseudomonadota</taxon>
        <taxon>Alphaproteobacteria</taxon>
        <taxon>Acetobacterales</taxon>
        <taxon>Acetobacteraceae</taxon>
        <taxon>Gluconacetobacter</taxon>
    </lineage>
</organism>
<feature type="region of interest" description="Disordered" evidence="7">
    <location>
        <begin position="1"/>
        <end position="48"/>
    </location>
</feature>
<keyword evidence="2" id="KW-1003">Cell membrane</keyword>
<evidence type="ECO:0000313" key="9">
    <source>
        <dbReference type="Proteomes" id="UP000578030"/>
    </source>
</evidence>
<dbReference type="InterPro" id="IPR012556">
    <property type="entry name" value="Entericidin"/>
</dbReference>
<evidence type="ECO:0000256" key="3">
    <source>
        <dbReference type="ARBA" id="ARBA00022729"/>
    </source>
</evidence>
<dbReference type="GO" id="GO:0016020">
    <property type="term" value="C:membrane"/>
    <property type="evidence" value="ECO:0007669"/>
    <property type="project" value="InterPro"/>
</dbReference>
<keyword evidence="3" id="KW-0732">Signal</keyword>
<sequence>MLGMSAGLSACNTMRGAGQDVSSVGHNVSRGANATQDQITRSTGASPR</sequence>
<evidence type="ECO:0000256" key="5">
    <source>
        <dbReference type="ARBA" id="ARBA00023139"/>
    </source>
</evidence>
<evidence type="ECO:0000313" key="8">
    <source>
        <dbReference type="EMBL" id="MBB2202025.1"/>
    </source>
</evidence>
<evidence type="ECO:0000256" key="6">
    <source>
        <dbReference type="ARBA" id="ARBA00023288"/>
    </source>
</evidence>
<dbReference type="Proteomes" id="UP000578030">
    <property type="component" value="Unassembled WGS sequence"/>
</dbReference>
<protein>
    <submittedName>
        <fullName evidence="8">Entericidin A/B family lipoprotein</fullName>
    </submittedName>
</protein>
<proteinExistence type="inferred from homology"/>
<evidence type="ECO:0000256" key="2">
    <source>
        <dbReference type="ARBA" id="ARBA00022475"/>
    </source>
</evidence>
<comment type="caution">
    <text evidence="8">The sequence shown here is derived from an EMBL/GenBank/DDBJ whole genome shotgun (WGS) entry which is preliminary data.</text>
</comment>
<keyword evidence="5" id="KW-0564">Palmitate</keyword>
<dbReference type="GO" id="GO:0009636">
    <property type="term" value="P:response to toxic substance"/>
    <property type="evidence" value="ECO:0007669"/>
    <property type="project" value="InterPro"/>
</dbReference>
<evidence type="ECO:0000256" key="7">
    <source>
        <dbReference type="SAM" id="MobiDB-lite"/>
    </source>
</evidence>
<gene>
    <name evidence="8" type="ORF">HLH28_10640</name>
</gene>
<keyword evidence="9" id="KW-1185">Reference proteome</keyword>
<evidence type="ECO:0000256" key="1">
    <source>
        <dbReference type="ARBA" id="ARBA00010296"/>
    </source>
</evidence>